<evidence type="ECO:0000313" key="1">
    <source>
        <dbReference type="EMBL" id="TMM58202.1"/>
    </source>
</evidence>
<dbReference type="RefSeq" id="WP_138656134.1">
    <property type="nucleotide sequence ID" value="NZ_VATY01000001.1"/>
</dbReference>
<evidence type="ECO:0008006" key="3">
    <source>
        <dbReference type="Google" id="ProtNLM"/>
    </source>
</evidence>
<dbReference type="InterPro" id="IPR011009">
    <property type="entry name" value="Kinase-like_dom_sf"/>
</dbReference>
<dbReference type="SUPFAM" id="SSF56112">
    <property type="entry name" value="Protein kinase-like (PK-like)"/>
    <property type="match status" value="1"/>
</dbReference>
<gene>
    <name evidence="1" type="ORF">FEE95_01890</name>
</gene>
<organism evidence="1 2">
    <name type="scientific">Maribacter algarum</name>
    <name type="common">ex Zhang et al. 2020</name>
    <dbReference type="NCBI Taxonomy" id="2578118"/>
    <lineage>
        <taxon>Bacteria</taxon>
        <taxon>Pseudomonadati</taxon>
        <taxon>Bacteroidota</taxon>
        <taxon>Flavobacteriia</taxon>
        <taxon>Flavobacteriales</taxon>
        <taxon>Flavobacteriaceae</taxon>
        <taxon>Maribacter</taxon>
    </lineage>
</organism>
<evidence type="ECO:0000313" key="2">
    <source>
        <dbReference type="Proteomes" id="UP000310314"/>
    </source>
</evidence>
<accession>A0A5S3PVI0</accession>
<dbReference type="Proteomes" id="UP000310314">
    <property type="component" value="Unassembled WGS sequence"/>
</dbReference>
<dbReference type="EMBL" id="VATY01000001">
    <property type="protein sequence ID" value="TMM58202.1"/>
    <property type="molecule type" value="Genomic_DNA"/>
</dbReference>
<dbReference type="AlphaFoldDB" id="A0A5S3PVI0"/>
<protein>
    <recommendedName>
        <fullName evidence="3">Aminoglycoside phosphotransferase domain-containing protein</fullName>
    </recommendedName>
</protein>
<comment type="caution">
    <text evidence="1">The sequence shown here is derived from an EMBL/GenBank/DDBJ whole genome shotgun (WGS) entry which is preliminary data.</text>
</comment>
<sequence>MDNTEFLSGGVNLVLPTKNNPKVYLNIENGRSAREAFKLYNPFSKKARLLKTFTKFLSIYFNFFAKIILPTVRSEKSKFIQELERRLDKEIKSSVYLSTAHDKVVLQLLENGSILGYLKYAISPLGHKRILNEKKATKMLFELDLIPELIDEGSYDKRPYIILQNVEGSIGNLEPSQYQVVLDLFKKQNSFKLVDHPRIHKLRSQLEFLELWELCEILDQAINHSTNQYYEVFEHGDFAPWNLIWVANELMPFDFEYFEEHGLEHLDALKFQFQVNHLLHNKRDKKLLESIRNEVGIPEFNSIFSVFLIKEILMKVEVDEPYGMEMSLLNLLSYKNISTIE</sequence>
<keyword evidence="2" id="KW-1185">Reference proteome</keyword>
<dbReference type="OrthoDB" id="2088152at2"/>
<name>A0A5S3PVI0_9FLAO</name>
<proteinExistence type="predicted"/>
<reference evidence="1 2" key="1">
    <citation type="submission" date="2019-05" db="EMBL/GenBank/DDBJ databases">
        <authorList>
            <person name="Zhang J.-Y."/>
            <person name="Feg X."/>
            <person name="Du Z.-J."/>
        </authorList>
    </citation>
    <scope>NUCLEOTIDE SEQUENCE [LARGE SCALE GENOMIC DNA]</scope>
    <source>
        <strain evidence="1 2">RZ26</strain>
    </source>
</reference>